<evidence type="ECO:0000256" key="5">
    <source>
        <dbReference type="ARBA" id="ARBA00022485"/>
    </source>
</evidence>
<keyword evidence="7" id="KW-0227">DNA damage</keyword>
<dbReference type="PANTHER" id="PTHR33693">
    <property type="entry name" value="TYPE-5 URACIL-DNA GLYCOSYLASE"/>
    <property type="match status" value="1"/>
</dbReference>
<keyword evidence="11" id="KW-0234">DNA repair</keyword>
<dbReference type="InterPro" id="IPR051536">
    <property type="entry name" value="UDG_Type-4/5"/>
</dbReference>
<organism evidence="13 14">
    <name type="scientific">Gemmobacter megaterium</name>
    <dbReference type="NCBI Taxonomy" id="1086013"/>
    <lineage>
        <taxon>Bacteria</taxon>
        <taxon>Pseudomonadati</taxon>
        <taxon>Pseudomonadota</taxon>
        <taxon>Alphaproteobacteria</taxon>
        <taxon>Rhodobacterales</taxon>
        <taxon>Paracoccaceae</taxon>
        <taxon>Gemmobacter</taxon>
    </lineage>
</organism>
<dbReference type="PANTHER" id="PTHR33693:SF1">
    <property type="entry name" value="TYPE-4 URACIL-DNA GLYCOSYLASE"/>
    <property type="match status" value="1"/>
</dbReference>
<dbReference type="GO" id="GO:0051539">
    <property type="term" value="F:4 iron, 4 sulfur cluster binding"/>
    <property type="evidence" value="ECO:0007669"/>
    <property type="project" value="UniProtKB-KW"/>
</dbReference>
<proteinExistence type="inferred from homology"/>
<evidence type="ECO:0000256" key="1">
    <source>
        <dbReference type="ARBA" id="ARBA00001400"/>
    </source>
</evidence>
<dbReference type="STRING" id="1086013.SAMN05421774_10750"/>
<dbReference type="Pfam" id="PF03167">
    <property type="entry name" value="UDG"/>
    <property type="match status" value="1"/>
</dbReference>
<evidence type="ECO:0000256" key="3">
    <source>
        <dbReference type="ARBA" id="ARBA00012030"/>
    </source>
</evidence>
<dbReference type="GO" id="GO:0006281">
    <property type="term" value="P:DNA repair"/>
    <property type="evidence" value="ECO:0007669"/>
    <property type="project" value="UniProtKB-KW"/>
</dbReference>
<keyword evidence="8" id="KW-0378">Hydrolase</keyword>
<dbReference type="GO" id="GO:0046872">
    <property type="term" value="F:metal ion binding"/>
    <property type="evidence" value="ECO:0007669"/>
    <property type="project" value="UniProtKB-KW"/>
</dbReference>
<keyword evidence="10" id="KW-0411">Iron-sulfur</keyword>
<evidence type="ECO:0000256" key="11">
    <source>
        <dbReference type="ARBA" id="ARBA00023204"/>
    </source>
</evidence>
<dbReference type="CDD" id="cd10030">
    <property type="entry name" value="UDG-F4_TTUDGA_SPO1dp_like"/>
    <property type="match status" value="1"/>
</dbReference>
<evidence type="ECO:0000256" key="4">
    <source>
        <dbReference type="ARBA" id="ARBA00019403"/>
    </source>
</evidence>
<evidence type="ECO:0000313" key="13">
    <source>
        <dbReference type="EMBL" id="SIT17460.1"/>
    </source>
</evidence>
<dbReference type="AlphaFoldDB" id="A0A1N7Q3L6"/>
<gene>
    <name evidence="13" type="ORF">SAMN05421774_10750</name>
</gene>
<dbReference type="EC" id="3.2.2.27" evidence="3"/>
<evidence type="ECO:0000256" key="6">
    <source>
        <dbReference type="ARBA" id="ARBA00022723"/>
    </source>
</evidence>
<dbReference type="SUPFAM" id="SSF52141">
    <property type="entry name" value="Uracil-DNA glycosylase-like"/>
    <property type="match status" value="1"/>
</dbReference>
<dbReference type="GO" id="GO:0004844">
    <property type="term" value="F:uracil DNA N-glycosylase activity"/>
    <property type="evidence" value="ECO:0007669"/>
    <property type="project" value="UniProtKB-EC"/>
</dbReference>
<dbReference type="EMBL" id="FTOT01000007">
    <property type="protein sequence ID" value="SIT17460.1"/>
    <property type="molecule type" value="Genomic_DNA"/>
</dbReference>
<evidence type="ECO:0000256" key="8">
    <source>
        <dbReference type="ARBA" id="ARBA00022801"/>
    </source>
</evidence>
<dbReference type="Gene3D" id="3.40.470.10">
    <property type="entry name" value="Uracil-DNA glycosylase-like domain"/>
    <property type="match status" value="1"/>
</dbReference>
<comment type="catalytic activity">
    <reaction evidence="1">
        <text>Hydrolyzes single-stranded DNA or mismatched double-stranded DNA and polynucleotides, releasing free uracil.</text>
        <dbReference type="EC" id="3.2.2.27"/>
    </reaction>
</comment>
<name>A0A1N7Q3L6_9RHOB</name>
<sequence>MIRGMSLGTDPRVIAAMLDWQAELGADEWIGDQPVDRFAVAQAARAAPAIAARPMAPAPPPEPARADPVAEARQMAAQAMSLEQLADLQASYAYCDLKKGARNFVFCDGRPGARVMLVGEAPGADEDRQGKPFVGRAGQLLDRMLGAIGLDRHAQDMSRAVYITNVLPWRPPGNRDPEPAELAMMLPFVRRHIELAAPEVLVLIGNHSCQALLGQRGITKLRGRWTETLGRPVLPMLHPAYLLRNPYAKRDSWADLLMLQARLRGQ</sequence>
<dbReference type="SMART" id="SM00986">
    <property type="entry name" value="UDG"/>
    <property type="match status" value="1"/>
</dbReference>
<dbReference type="InterPro" id="IPR005273">
    <property type="entry name" value="Ura-DNA_glyco_family4"/>
</dbReference>
<dbReference type="Proteomes" id="UP000186141">
    <property type="component" value="Unassembled WGS sequence"/>
</dbReference>
<keyword evidence="9" id="KW-0408">Iron</keyword>
<dbReference type="InterPro" id="IPR036895">
    <property type="entry name" value="Uracil-DNA_glycosylase-like_sf"/>
</dbReference>
<protein>
    <recommendedName>
        <fullName evidence="4">Type-4 uracil-DNA glycosylase</fullName>
        <ecNumber evidence="3">3.2.2.27</ecNumber>
    </recommendedName>
</protein>
<evidence type="ECO:0000256" key="9">
    <source>
        <dbReference type="ARBA" id="ARBA00023004"/>
    </source>
</evidence>
<evidence type="ECO:0000259" key="12">
    <source>
        <dbReference type="SMART" id="SM00986"/>
    </source>
</evidence>
<dbReference type="NCBIfam" id="TIGR00758">
    <property type="entry name" value="UDG_fam4"/>
    <property type="match status" value="1"/>
</dbReference>
<feature type="domain" description="Uracil-DNA glycosylase-like" evidence="12">
    <location>
        <begin position="106"/>
        <end position="257"/>
    </location>
</feature>
<reference evidence="13 14" key="1">
    <citation type="submission" date="2017-01" db="EMBL/GenBank/DDBJ databases">
        <authorList>
            <person name="Mah S.A."/>
            <person name="Swanson W.J."/>
            <person name="Moy G.W."/>
            <person name="Vacquier V.D."/>
        </authorList>
    </citation>
    <scope>NUCLEOTIDE SEQUENCE [LARGE SCALE GENOMIC DNA]</scope>
    <source>
        <strain evidence="13 14">DSM 26375</strain>
    </source>
</reference>
<keyword evidence="5" id="KW-0004">4Fe-4S</keyword>
<evidence type="ECO:0000256" key="10">
    <source>
        <dbReference type="ARBA" id="ARBA00023014"/>
    </source>
</evidence>
<comment type="similarity">
    <text evidence="2">Belongs to the uracil-DNA glycosylase (UDG) superfamily. Type 4 (UDGa) family.</text>
</comment>
<evidence type="ECO:0000256" key="7">
    <source>
        <dbReference type="ARBA" id="ARBA00022763"/>
    </source>
</evidence>
<keyword evidence="6" id="KW-0479">Metal-binding</keyword>
<keyword evidence="14" id="KW-1185">Reference proteome</keyword>
<accession>A0A1N7Q3L6</accession>
<evidence type="ECO:0000313" key="14">
    <source>
        <dbReference type="Proteomes" id="UP000186141"/>
    </source>
</evidence>
<dbReference type="InterPro" id="IPR005122">
    <property type="entry name" value="Uracil-DNA_glycosylase-like"/>
</dbReference>
<dbReference type="SMART" id="SM00987">
    <property type="entry name" value="UreE_C"/>
    <property type="match status" value="1"/>
</dbReference>
<evidence type="ECO:0000256" key="2">
    <source>
        <dbReference type="ARBA" id="ARBA00006521"/>
    </source>
</evidence>